<evidence type="ECO:0000256" key="5">
    <source>
        <dbReference type="ARBA" id="ARBA00023136"/>
    </source>
</evidence>
<gene>
    <name evidence="8" type="ORF">KHA94_19685</name>
</gene>
<keyword evidence="5 6" id="KW-0472">Membrane</keyword>
<dbReference type="Pfam" id="PF07690">
    <property type="entry name" value="MFS_1"/>
    <property type="match status" value="1"/>
</dbReference>
<dbReference type="InterPro" id="IPR020846">
    <property type="entry name" value="MFS_dom"/>
</dbReference>
<evidence type="ECO:0000256" key="3">
    <source>
        <dbReference type="ARBA" id="ARBA00022692"/>
    </source>
</evidence>
<feature type="transmembrane region" description="Helical" evidence="6">
    <location>
        <begin position="163"/>
        <end position="180"/>
    </location>
</feature>
<dbReference type="PROSITE" id="PS50850">
    <property type="entry name" value="MFS"/>
    <property type="match status" value="1"/>
</dbReference>
<dbReference type="InterPro" id="IPR036259">
    <property type="entry name" value="MFS_trans_sf"/>
</dbReference>
<evidence type="ECO:0000256" key="6">
    <source>
        <dbReference type="SAM" id="Phobius"/>
    </source>
</evidence>
<feature type="transmembrane region" description="Helical" evidence="6">
    <location>
        <begin position="346"/>
        <end position="369"/>
    </location>
</feature>
<dbReference type="InterPro" id="IPR011701">
    <property type="entry name" value="MFS"/>
</dbReference>
<feature type="transmembrane region" description="Helical" evidence="6">
    <location>
        <begin position="76"/>
        <end position="107"/>
    </location>
</feature>
<dbReference type="CDD" id="cd17319">
    <property type="entry name" value="MFS_ExuT_GudP_like"/>
    <property type="match status" value="1"/>
</dbReference>
<feature type="transmembrane region" description="Helical" evidence="6">
    <location>
        <begin position="44"/>
        <end position="64"/>
    </location>
</feature>
<evidence type="ECO:0000313" key="9">
    <source>
        <dbReference type="Proteomes" id="UP000681027"/>
    </source>
</evidence>
<evidence type="ECO:0000256" key="1">
    <source>
        <dbReference type="ARBA" id="ARBA00004651"/>
    </source>
</evidence>
<proteinExistence type="predicted"/>
<keyword evidence="4 6" id="KW-1133">Transmembrane helix</keyword>
<organism evidence="8 9">
    <name type="scientific">Cytobacillus citreus</name>
    <dbReference type="NCBI Taxonomy" id="2833586"/>
    <lineage>
        <taxon>Bacteria</taxon>
        <taxon>Bacillati</taxon>
        <taxon>Bacillota</taxon>
        <taxon>Bacilli</taxon>
        <taxon>Bacillales</taxon>
        <taxon>Bacillaceae</taxon>
        <taxon>Cytobacillus</taxon>
    </lineage>
</organism>
<feature type="transmembrane region" description="Helical" evidence="6">
    <location>
        <begin position="253"/>
        <end position="273"/>
    </location>
</feature>
<dbReference type="InterPro" id="IPR050382">
    <property type="entry name" value="MFS_Na/Anion_cotransporter"/>
</dbReference>
<sequence length="422" mass="46495">MFMRWGIVVFLFLGMVINFADKMVAGYAAVPIMEEFNLTYTQWGLLSSSFFWLFMISGIFGSAFSDRIGTRNLLTIMLLAWSVIQSGAFLVTGLYGLIIMRVALGAFEGPYSPTSNNHVSKWFPPERLSFAISIVNAGGAVGSMICAPLLVLGIQELGWRHTFGILGAISLAWVVMWIWLGKDKPVSENAGKTEVKTMPKLKWSETYPVLLSRPFVMICLILFSTYWVLVWTQSFLPTYLVKVIHLTPTEMGYFSSILGASYVVLTILIAWYSDRLFQKHNSLRKARVMVAGIGTVLSGALYCSMTIITHPIYILIAMILAKAMVHAVFILWVSIAVSLLPERKGLILGVGTGCAQFAGIVGPVATGLIVQFAGTNEALGFNYSILFMSSLLVVTGLVFSLFCKPDAYIRKTVHHSEEVSVG</sequence>
<evidence type="ECO:0000313" key="8">
    <source>
        <dbReference type="EMBL" id="MBS4192381.1"/>
    </source>
</evidence>
<keyword evidence="3 6" id="KW-0812">Transmembrane</keyword>
<name>A0ABS5NXP6_9BACI</name>
<feature type="domain" description="Major facilitator superfamily (MFS) profile" evidence="7">
    <location>
        <begin position="7"/>
        <end position="408"/>
    </location>
</feature>
<comment type="caution">
    <text evidence="8">The sequence shown here is derived from an EMBL/GenBank/DDBJ whole genome shotgun (WGS) entry which is preliminary data.</text>
</comment>
<feature type="transmembrane region" description="Helical" evidence="6">
    <location>
        <begin position="285"/>
        <end position="305"/>
    </location>
</feature>
<evidence type="ECO:0000256" key="4">
    <source>
        <dbReference type="ARBA" id="ARBA00022989"/>
    </source>
</evidence>
<reference evidence="8 9" key="1">
    <citation type="submission" date="2021-05" db="EMBL/GenBank/DDBJ databases">
        <title>Novel Bacillus species.</title>
        <authorList>
            <person name="Liu G."/>
        </authorList>
    </citation>
    <scope>NUCLEOTIDE SEQUENCE [LARGE SCALE GENOMIC DNA]</scope>
    <source>
        <strain evidence="8 9">FJAT-49705</strain>
    </source>
</reference>
<accession>A0ABS5NXP6</accession>
<dbReference type="SUPFAM" id="SSF103473">
    <property type="entry name" value="MFS general substrate transporter"/>
    <property type="match status" value="1"/>
</dbReference>
<dbReference type="EMBL" id="JAGYPM010000004">
    <property type="protein sequence ID" value="MBS4192381.1"/>
    <property type="molecule type" value="Genomic_DNA"/>
</dbReference>
<dbReference type="Gene3D" id="1.20.1250.20">
    <property type="entry name" value="MFS general substrate transporter like domains"/>
    <property type="match status" value="2"/>
</dbReference>
<keyword evidence="2" id="KW-0813">Transport</keyword>
<comment type="subcellular location">
    <subcellularLocation>
        <location evidence="1">Cell membrane</location>
        <topology evidence="1">Multi-pass membrane protein</topology>
    </subcellularLocation>
</comment>
<feature type="transmembrane region" description="Helical" evidence="6">
    <location>
        <begin position="215"/>
        <end position="241"/>
    </location>
</feature>
<keyword evidence="9" id="KW-1185">Reference proteome</keyword>
<protein>
    <submittedName>
        <fullName evidence="8">MFS transporter</fullName>
    </submittedName>
</protein>
<dbReference type="Proteomes" id="UP000681027">
    <property type="component" value="Unassembled WGS sequence"/>
</dbReference>
<dbReference type="PANTHER" id="PTHR11662:SF450">
    <property type="entry name" value="BLR1003 PROTEIN"/>
    <property type="match status" value="1"/>
</dbReference>
<dbReference type="PANTHER" id="PTHR11662">
    <property type="entry name" value="SOLUTE CARRIER FAMILY 17"/>
    <property type="match status" value="1"/>
</dbReference>
<feature type="transmembrane region" description="Helical" evidence="6">
    <location>
        <begin position="312"/>
        <end position="340"/>
    </location>
</feature>
<evidence type="ECO:0000259" key="7">
    <source>
        <dbReference type="PROSITE" id="PS50850"/>
    </source>
</evidence>
<evidence type="ECO:0000256" key="2">
    <source>
        <dbReference type="ARBA" id="ARBA00022448"/>
    </source>
</evidence>
<feature type="transmembrane region" description="Helical" evidence="6">
    <location>
        <begin position="381"/>
        <end position="402"/>
    </location>
</feature>